<dbReference type="InterPro" id="IPR007939">
    <property type="entry name" value="Cu-R_B_prcur"/>
</dbReference>
<feature type="compositionally biased region" description="Low complexity" evidence="1">
    <location>
        <begin position="61"/>
        <end position="71"/>
    </location>
</feature>
<proteinExistence type="predicted"/>
<dbReference type="OrthoDB" id="9778934at2"/>
<evidence type="ECO:0000313" key="4">
    <source>
        <dbReference type="Proteomes" id="UP000006512"/>
    </source>
</evidence>
<dbReference type="GO" id="GO:0006878">
    <property type="term" value="P:intracellular copper ion homeostasis"/>
    <property type="evidence" value="ECO:0007669"/>
    <property type="project" value="InterPro"/>
</dbReference>
<reference evidence="4" key="1">
    <citation type="submission" date="2011-03" db="EMBL/GenBank/DDBJ databases">
        <title>Draft genome sequence of Brevundimonas diminuta.</title>
        <authorList>
            <person name="Brown P.J.B."/>
            <person name="Buechlein A."/>
            <person name="Hemmerich C."/>
            <person name="Brun Y.V."/>
        </authorList>
    </citation>
    <scope>NUCLEOTIDE SEQUENCE [LARGE SCALE GENOMIC DNA]</scope>
    <source>
        <strain evidence="4">C19</strain>
    </source>
</reference>
<organism evidence="3 4">
    <name type="scientific">Asticcacaulis biprosthecium C19</name>
    <dbReference type="NCBI Taxonomy" id="715226"/>
    <lineage>
        <taxon>Bacteria</taxon>
        <taxon>Pseudomonadati</taxon>
        <taxon>Pseudomonadota</taxon>
        <taxon>Alphaproteobacteria</taxon>
        <taxon>Caulobacterales</taxon>
        <taxon>Caulobacteraceae</taxon>
        <taxon>Asticcacaulis</taxon>
    </lineage>
</organism>
<accession>F4QFW9</accession>
<gene>
    <name evidence="3" type="ORF">ABI_00120</name>
</gene>
<dbReference type="HOGENOM" id="CLU_042913_0_2_5"/>
<feature type="region of interest" description="Disordered" evidence="1">
    <location>
        <begin position="24"/>
        <end position="141"/>
    </location>
</feature>
<feature type="chain" id="PRO_5003320212" evidence="2">
    <location>
        <begin position="21"/>
        <end position="372"/>
    </location>
</feature>
<dbReference type="EMBL" id="GL883076">
    <property type="protein sequence ID" value="EGF93780.1"/>
    <property type="molecule type" value="Genomic_DNA"/>
</dbReference>
<sequence>MNRVAMIALVPLFLATPALAMQDHSQHGNMPGMTMPAQPQPKANAKPRPKAPPSKPKKAATKSPAAPQATSHSAHQAVPAENKSQTSQANSVQQEMPPKDGEAHAGHDMSEMSMSGMNHDNEEASAEVEIPQTPPPPPATDHLADRYFDSAQMAEARHMVHMEHGAMNLSNVMFDRLELRPDDGGYAWDTEFRYGGDIHRLVVKSEGEGSNEDGVEDAEVQILYSRAITPYFDIQAGIRQDFEPQPRTYLTLGTEGIFPYWFDVEGAVFLSNEGELLARAKGTYDLRLTQRMILQPSAEVTFSAQDIPELEIGSGLSSVELGLRLRYEIRREFAPYIGIVYERKFGDAADFVRLSGKNPESTKVVIGLRAWF</sequence>
<keyword evidence="2" id="KW-0732">Signal</keyword>
<dbReference type="Proteomes" id="UP000006512">
    <property type="component" value="Unassembled WGS sequence"/>
</dbReference>
<protein>
    <submittedName>
        <fullName evidence="3">Copper resistance protein B</fullName>
    </submittedName>
</protein>
<dbReference type="AlphaFoldDB" id="F4QFW9"/>
<dbReference type="eggNOG" id="COG3667">
    <property type="taxonomic scope" value="Bacteria"/>
</dbReference>
<evidence type="ECO:0000313" key="3">
    <source>
        <dbReference type="EMBL" id="EGF93780.1"/>
    </source>
</evidence>
<feature type="compositionally biased region" description="Polar residues" evidence="1">
    <location>
        <begin position="82"/>
        <end position="94"/>
    </location>
</feature>
<dbReference type="GO" id="GO:0009279">
    <property type="term" value="C:cell outer membrane"/>
    <property type="evidence" value="ECO:0007669"/>
    <property type="project" value="InterPro"/>
</dbReference>
<name>F4QFW9_9CAUL</name>
<evidence type="ECO:0000256" key="2">
    <source>
        <dbReference type="SAM" id="SignalP"/>
    </source>
</evidence>
<feature type="compositionally biased region" description="Basic and acidic residues" evidence="1">
    <location>
        <begin position="97"/>
        <end position="110"/>
    </location>
</feature>
<feature type="signal peptide" evidence="2">
    <location>
        <begin position="1"/>
        <end position="20"/>
    </location>
</feature>
<keyword evidence="4" id="KW-1185">Reference proteome</keyword>
<evidence type="ECO:0000256" key="1">
    <source>
        <dbReference type="SAM" id="MobiDB-lite"/>
    </source>
</evidence>
<dbReference type="RefSeq" id="WP_006270740.1">
    <property type="nucleotide sequence ID" value="NZ_GL883076.1"/>
</dbReference>
<feature type="compositionally biased region" description="Basic residues" evidence="1">
    <location>
        <begin position="45"/>
        <end position="60"/>
    </location>
</feature>
<dbReference type="Pfam" id="PF05275">
    <property type="entry name" value="CopB"/>
    <property type="match status" value="1"/>
</dbReference>
<dbReference type="GO" id="GO:0005507">
    <property type="term" value="F:copper ion binding"/>
    <property type="evidence" value="ECO:0007669"/>
    <property type="project" value="InterPro"/>
</dbReference>
<dbReference type="STRING" id="715226.ABI_00120"/>